<dbReference type="AlphaFoldDB" id="A0A0H3C2Q7"/>
<proteinExistence type="predicted"/>
<evidence type="ECO:0000313" key="1">
    <source>
        <dbReference type="EMBL" id="ACI62020.1"/>
    </source>
</evidence>
<name>A0A0H3C2Q7_STRPZ</name>
<sequence>MNFNIKLCRCQFQLHQNIDKELVYQILKSPAIEMITGPNFNIQMIDSSKKGRVKGRVFIDLYCNVMNFKISKIA</sequence>
<protein>
    <submittedName>
        <fullName evidence="1">Uncharacterized protein</fullName>
    </submittedName>
</protein>
<gene>
    <name evidence="1" type="ordered locus">Spy49_1772c</name>
</gene>
<evidence type="ECO:0000313" key="2">
    <source>
        <dbReference type="Proteomes" id="UP000001039"/>
    </source>
</evidence>
<reference evidence="1 2" key="1">
    <citation type="journal article" date="2008" name="J. Bacteriol.">
        <title>Genome sequence of a nephritogenic and highly transformable M49 strain of Streptococcus pyogenes.</title>
        <authorList>
            <person name="McShan W.M."/>
            <person name="Ferretti J.J."/>
            <person name="Karasawa T."/>
            <person name="Suvorov A.N."/>
            <person name="Lin S."/>
            <person name="Qin B."/>
            <person name="Jia H."/>
            <person name="Kenton S."/>
            <person name="Najar F."/>
            <person name="Wu H."/>
            <person name="Scott J."/>
            <person name="Roe B.A."/>
            <person name="Savic D.J."/>
        </authorList>
    </citation>
    <scope>NUCLEOTIDE SEQUENCE [LARGE SCALE GENOMIC DNA]</scope>
    <source>
        <strain evidence="1 2">NZ131</strain>
    </source>
</reference>
<accession>A0A0H3C2Q7</accession>
<dbReference type="HOGENOM" id="CLU_2920761_0_0_9"/>
<dbReference type="EMBL" id="CP000829">
    <property type="protein sequence ID" value="ACI62020.1"/>
    <property type="molecule type" value="Genomic_DNA"/>
</dbReference>
<dbReference type="Proteomes" id="UP000001039">
    <property type="component" value="Chromosome"/>
</dbReference>
<organism evidence="1 2">
    <name type="scientific">Streptococcus pyogenes serotype M49 (strain NZ131)</name>
    <dbReference type="NCBI Taxonomy" id="471876"/>
    <lineage>
        <taxon>Bacteria</taxon>
        <taxon>Bacillati</taxon>
        <taxon>Bacillota</taxon>
        <taxon>Bacilli</taxon>
        <taxon>Lactobacillales</taxon>
        <taxon>Streptococcaceae</taxon>
        <taxon>Streptococcus</taxon>
    </lineage>
</organism>
<dbReference type="KEGG" id="soz:Spy49_1772c"/>